<sequence length="344" mass="37504">MTAKVIVSGGTGFIAQHILQELLNHNYRVVTTVRSQAKGDHLLKLFNSPSALSYEVVEDVGKPGAFDQVLQNNQDATVFLHTASPFHFKATDVAKELLEPAVEGTKNALKAIQEYGKSIKNVVITSSFAAVATAAKTTDTKVVFTEKDWNEITWDEAVKNPINGYRASKTFAERAAWDFVKQNDSKFHLSTVNPGFTFGPQLFTSEVKDELNTSSEVINSILKLKPGDSIPPFKGGWVDVRDVAKAHIVAFENPKAQNERLLLIAGGFTEQSIVDLINAKFPQLDLPKGEPGTADDVLKTKLATVDNSKTKEILGFKFIDLGESVIDSVQQILDAKKSKGGSAL</sequence>
<evidence type="ECO:0000256" key="2">
    <source>
        <dbReference type="ARBA" id="ARBA00023445"/>
    </source>
</evidence>
<evidence type="ECO:0000313" key="4">
    <source>
        <dbReference type="EMBL" id="KAI5959234.1"/>
    </source>
</evidence>
<accession>A0AAD5BFI8</accession>
<evidence type="ECO:0000259" key="3">
    <source>
        <dbReference type="Pfam" id="PF01370"/>
    </source>
</evidence>
<comment type="caution">
    <text evidence="4">The sequence shown here is derived from an EMBL/GenBank/DDBJ whole genome shotgun (WGS) entry which is preliminary data.</text>
</comment>
<dbReference type="Proteomes" id="UP001204833">
    <property type="component" value="Unassembled WGS sequence"/>
</dbReference>
<dbReference type="InterPro" id="IPR050425">
    <property type="entry name" value="NAD(P)_dehydrat-like"/>
</dbReference>
<dbReference type="InterPro" id="IPR001509">
    <property type="entry name" value="Epimerase_deHydtase"/>
</dbReference>
<dbReference type="Pfam" id="PF01370">
    <property type="entry name" value="Epimerase"/>
    <property type="match status" value="1"/>
</dbReference>
<dbReference type="Gene3D" id="3.40.50.720">
    <property type="entry name" value="NAD(P)-binding Rossmann-like Domain"/>
    <property type="match status" value="1"/>
</dbReference>
<protein>
    <submittedName>
        <fullName evidence="4">GRE2</fullName>
    </submittedName>
</protein>
<dbReference type="GO" id="GO:0016616">
    <property type="term" value="F:oxidoreductase activity, acting on the CH-OH group of donors, NAD or NADP as acceptor"/>
    <property type="evidence" value="ECO:0007669"/>
    <property type="project" value="TreeGrafter"/>
</dbReference>
<comment type="similarity">
    <text evidence="2">Belongs to the NAD(P)-dependent epimerase/dehydratase family. Dihydroflavonol-4-reductase subfamily.</text>
</comment>
<reference evidence="4 5" key="1">
    <citation type="journal article" date="2022" name="DNA Res.">
        <title>Genome analysis of five recently described species of the CUG-Ser clade uncovers Candida theae as a new hybrid lineage with pathogenic potential in the Candida parapsilosis species complex.</title>
        <authorList>
            <person name="Mixao V."/>
            <person name="Del Olmo V."/>
            <person name="Hegedusova E."/>
            <person name="Saus E."/>
            <person name="Pryszcz L."/>
            <person name="Cillingova A."/>
            <person name="Nosek J."/>
            <person name="Gabaldon T."/>
        </authorList>
    </citation>
    <scope>NUCLEOTIDE SEQUENCE [LARGE SCALE GENOMIC DNA]</scope>
    <source>
        <strain evidence="4 5">CBS 12239</strain>
    </source>
</reference>
<gene>
    <name evidence="4" type="ORF">KGF57_002172</name>
</gene>
<dbReference type="PANTHER" id="PTHR10366">
    <property type="entry name" value="NAD DEPENDENT EPIMERASE/DEHYDRATASE"/>
    <property type="match status" value="1"/>
</dbReference>
<dbReference type="GeneID" id="76150231"/>
<dbReference type="RefSeq" id="XP_051609327.1">
    <property type="nucleotide sequence ID" value="XM_051751457.1"/>
</dbReference>
<dbReference type="PANTHER" id="PTHR10366:SF564">
    <property type="entry name" value="STEROL-4-ALPHA-CARBOXYLATE 3-DEHYDROGENASE, DECARBOXYLATING"/>
    <property type="match status" value="1"/>
</dbReference>
<evidence type="ECO:0000313" key="5">
    <source>
        <dbReference type="Proteomes" id="UP001204833"/>
    </source>
</evidence>
<dbReference type="SUPFAM" id="SSF51735">
    <property type="entry name" value="NAD(P)-binding Rossmann-fold domains"/>
    <property type="match status" value="1"/>
</dbReference>
<keyword evidence="5" id="KW-1185">Reference proteome</keyword>
<keyword evidence="1" id="KW-0560">Oxidoreductase</keyword>
<evidence type="ECO:0000256" key="1">
    <source>
        <dbReference type="ARBA" id="ARBA00023002"/>
    </source>
</evidence>
<dbReference type="CDD" id="cd05227">
    <property type="entry name" value="AR_SDR_e"/>
    <property type="match status" value="1"/>
</dbReference>
<name>A0AAD5BFI8_9ASCO</name>
<organism evidence="4 5">
    <name type="scientific">Candida theae</name>
    <dbReference type="NCBI Taxonomy" id="1198502"/>
    <lineage>
        <taxon>Eukaryota</taxon>
        <taxon>Fungi</taxon>
        <taxon>Dikarya</taxon>
        <taxon>Ascomycota</taxon>
        <taxon>Saccharomycotina</taxon>
        <taxon>Pichiomycetes</taxon>
        <taxon>Debaryomycetaceae</taxon>
        <taxon>Candida/Lodderomyces clade</taxon>
        <taxon>Candida</taxon>
    </lineage>
</organism>
<dbReference type="EMBL" id="JAIHNG010000108">
    <property type="protein sequence ID" value="KAI5959234.1"/>
    <property type="molecule type" value="Genomic_DNA"/>
</dbReference>
<feature type="domain" description="NAD-dependent epimerase/dehydratase" evidence="3">
    <location>
        <begin position="5"/>
        <end position="257"/>
    </location>
</feature>
<dbReference type="FunFam" id="3.40.50.720:FF:000191">
    <property type="entry name" value="Methylglyoxal reductase (NADPH-dependent)"/>
    <property type="match status" value="1"/>
</dbReference>
<dbReference type="AlphaFoldDB" id="A0AAD5BFI8"/>
<dbReference type="InterPro" id="IPR036291">
    <property type="entry name" value="NAD(P)-bd_dom_sf"/>
</dbReference>
<proteinExistence type="inferred from homology"/>